<reference evidence="2" key="1">
    <citation type="submission" date="2022-11" db="UniProtKB">
        <authorList>
            <consortium name="WormBaseParasite"/>
        </authorList>
    </citation>
    <scope>IDENTIFICATION</scope>
</reference>
<accession>A0A914D6M6</accession>
<protein>
    <submittedName>
        <fullName evidence="2">Uncharacterized protein</fullName>
    </submittedName>
</protein>
<organism evidence="1 2">
    <name type="scientific">Acrobeloides nanus</name>
    <dbReference type="NCBI Taxonomy" id="290746"/>
    <lineage>
        <taxon>Eukaryota</taxon>
        <taxon>Metazoa</taxon>
        <taxon>Ecdysozoa</taxon>
        <taxon>Nematoda</taxon>
        <taxon>Chromadorea</taxon>
        <taxon>Rhabditida</taxon>
        <taxon>Tylenchina</taxon>
        <taxon>Cephalobomorpha</taxon>
        <taxon>Cephaloboidea</taxon>
        <taxon>Cephalobidae</taxon>
        <taxon>Acrobeloides</taxon>
    </lineage>
</organism>
<proteinExistence type="predicted"/>
<dbReference type="WBParaSite" id="ACRNAN_scaffold19366.g21539.t1">
    <property type="protein sequence ID" value="ACRNAN_scaffold19366.g21539.t1"/>
    <property type="gene ID" value="ACRNAN_scaffold19366.g21539"/>
</dbReference>
<sequence>MNQLPKKEIETPAEVGENDSYFKKLDVNVSTASLDALRNYAAKNGPIIARKITFEIRQNDTDVFTKVPFYVDELVTTLDELRFSVSPIINPGPVFVYHLLQTPFYFRSAHAKKIDFYLDDDLPNEDDLKFSGD</sequence>
<keyword evidence="1" id="KW-1185">Reference proteome</keyword>
<name>A0A914D6M6_9BILA</name>
<dbReference type="AlphaFoldDB" id="A0A914D6M6"/>
<evidence type="ECO:0000313" key="2">
    <source>
        <dbReference type="WBParaSite" id="ACRNAN_scaffold19366.g21539.t1"/>
    </source>
</evidence>
<dbReference type="Proteomes" id="UP000887540">
    <property type="component" value="Unplaced"/>
</dbReference>
<evidence type="ECO:0000313" key="1">
    <source>
        <dbReference type="Proteomes" id="UP000887540"/>
    </source>
</evidence>